<sequence>MKVVTRMMLPMSGCNPTAMDVEVVEPGGLSEPTTVVVLEVGLLEFSTVGEISELQMVYRVIPF</sequence>
<proteinExistence type="predicted"/>
<reference evidence="1 2" key="1">
    <citation type="journal article" date="2020" name="Nat. Commun.">
        <title>Genome of Tripterygium wilfordii and identification of cytochrome P450 involved in triptolide biosynthesis.</title>
        <authorList>
            <person name="Tu L."/>
            <person name="Su P."/>
            <person name="Zhang Z."/>
            <person name="Gao L."/>
            <person name="Wang J."/>
            <person name="Hu T."/>
            <person name="Zhou J."/>
            <person name="Zhang Y."/>
            <person name="Zhao Y."/>
            <person name="Liu Y."/>
            <person name="Song Y."/>
            <person name="Tong Y."/>
            <person name="Lu Y."/>
            <person name="Yang J."/>
            <person name="Xu C."/>
            <person name="Jia M."/>
            <person name="Peters R.J."/>
            <person name="Huang L."/>
            <person name="Gao W."/>
        </authorList>
    </citation>
    <scope>NUCLEOTIDE SEQUENCE [LARGE SCALE GENOMIC DNA]</scope>
    <source>
        <strain evidence="2">cv. XIE 37</strain>
        <tissue evidence="1">Leaf</tissue>
    </source>
</reference>
<dbReference type="EMBL" id="JAAARO010000012">
    <property type="protein sequence ID" value="KAF5739926.1"/>
    <property type="molecule type" value="Genomic_DNA"/>
</dbReference>
<accession>A0A7J7D1H7</accession>
<keyword evidence="2" id="KW-1185">Reference proteome</keyword>
<organism evidence="1 2">
    <name type="scientific">Tripterygium wilfordii</name>
    <name type="common">Thunder God vine</name>
    <dbReference type="NCBI Taxonomy" id="458696"/>
    <lineage>
        <taxon>Eukaryota</taxon>
        <taxon>Viridiplantae</taxon>
        <taxon>Streptophyta</taxon>
        <taxon>Embryophyta</taxon>
        <taxon>Tracheophyta</taxon>
        <taxon>Spermatophyta</taxon>
        <taxon>Magnoliopsida</taxon>
        <taxon>eudicotyledons</taxon>
        <taxon>Gunneridae</taxon>
        <taxon>Pentapetalae</taxon>
        <taxon>rosids</taxon>
        <taxon>fabids</taxon>
        <taxon>Celastrales</taxon>
        <taxon>Celastraceae</taxon>
        <taxon>Tripterygium</taxon>
    </lineage>
</organism>
<comment type="caution">
    <text evidence="1">The sequence shown here is derived from an EMBL/GenBank/DDBJ whole genome shotgun (WGS) entry which is preliminary data.</text>
</comment>
<protein>
    <submittedName>
        <fullName evidence="1">Uncharacterized protein</fullName>
    </submittedName>
</protein>
<gene>
    <name evidence="1" type="ORF">HS088_TW12G01140</name>
</gene>
<evidence type="ECO:0000313" key="1">
    <source>
        <dbReference type="EMBL" id="KAF5739926.1"/>
    </source>
</evidence>
<dbReference type="InParanoid" id="A0A7J7D1H7"/>
<dbReference type="Proteomes" id="UP000593562">
    <property type="component" value="Unassembled WGS sequence"/>
</dbReference>
<dbReference type="AlphaFoldDB" id="A0A7J7D1H7"/>
<name>A0A7J7D1H7_TRIWF</name>
<evidence type="ECO:0000313" key="2">
    <source>
        <dbReference type="Proteomes" id="UP000593562"/>
    </source>
</evidence>